<dbReference type="InterPro" id="IPR013785">
    <property type="entry name" value="Aldolase_TIM"/>
</dbReference>
<dbReference type="RefSeq" id="WP_055056086.1">
    <property type="nucleotide sequence ID" value="NZ_CZAY01000009.1"/>
</dbReference>
<keyword evidence="2" id="KW-0479">Metal-binding</keyword>
<dbReference type="Gene3D" id="3.20.20.70">
    <property type="entry name" value="Aldolase class I"/>
    <property type="match status" value="1"/>
</dbReference>
<dbReference type="InterPro" id="IPR058240">
    <property type="entry name" value="rSAM_sf"/>
</dbReference>
<name>A0A174P555_9FIRM</name>
<keyword evidence="4" id="KW-0411">Iron-sulfur</keyword>
<gene>
    <name evidence="6" type="ORF">ERS852526_01432</name>
</gene>
<dbReference type="SUPFAM" id="SSF102114">
    <property type="entry name" value="Radical SAM enzymes"/>
    <property type="match status" value="1"/>
</dbReference>
<evidence type="ECO:0000259" key="5">
    <source>
        <dbReference type="Pfam" id="PF04055"/>
    </source>
</evidence>
<dbReference type="GO" id="GO:0003824">
    <property type="term" value="F:catalytic activity"/>
    <property type="evidence" value="ECO:0007669"/>
    <property type="project" value="InterPro"/>
</dbReference>
<dbReference type="CDD" id="cd01335">
    <property type="entry name" value="Radical_SAM"/>
    <property type="match status" value="1"/>
</dbReference>
<dbReference type="PANTHER" id="PTHR11228:SF7">
    <property type="entry name" value="PQQA PEPTIDE CYCLASE"/>
    <property type="match status" value="1"/>
</dbReference>
<keyword evidence="1" id="KW-0949">S-adenosyl-L-methionine</keyword>
<keyword evidence="3" id="KW-0408">Iron</keyword>
<dbReference type="EMBL" id="CZAY01000009">
    <property type="protein sequence ID" value="CUP56084.1"/>
    <property type="molecule type" value="Genomic_DNA"/>
</dbReference>
<sequence>MFFRLNAFAFLVAGEKDYSIYDMKNNFIYMLNREAGMLIKRLENNVDLDTLKEYEKHKNVCMDFLGMLAQKGLGDFFENEVHIEKFRFNAPIQKKGMLEPVPQYVKCYLEISNECNLKCSFCGKSKYINWLGCQSCFRNQNHQEASIKYDKLVSELEEIGVKELILGGREPFCKSEVIYKLIEQCKKNSRINLIITTPGSVEANEILKVSSLYEKIKLNIVVFATRRFSEFLSEEMQEFIRKQEKLFSVLHKNNIPYSVTLQIYDKNRNYAEAIIRDIKTELGITPMIADIVDMEKREKLTHIGMNQKMLSQYRNPREFYLRKSYNPCLYGVFSIDLFGNVNPCPGIHKALGNITDNTLHEILSKDDLYSYWTYSKDKVVYCKNCSMRYFCSDCSVFELASHESSNVHNMFCPANIEEKASDISNVEFVGWNKEYLSLDY</sequence>
<evidence type="ECO:0000256" key="4">
    <source>
        <dbReference type="ARBA" id="ARBA00023014"/>
    </source>
</evidence>
<evidence type="ECO:0000313" key="6">
    <source>
        <dbReference type="EMBL" id="CUP56084.1"/>
    </source>
</evidence>
<dbReference type="Proteomes" id="UP000095485">
    <property type="component" value="Unassembled WGS sequence"/>
</dbReference>
<dbReference type="GeneID" id="96228728"/>
<dbReference type="PANTHER" id="PTHR11228">
    <property type="entry name" value="RADICAL SAM DOMAIN PROTEIN"/>
    <property type="match status" value="1"/>
</dbReference>
<reference evidence="6 7" key="1">
    <citation type="submission" date="2015-09" db="EMBL/GenBank/DDBJ databases">
        <authorList>
            <consortium name="Pathogen Informatics"/>
        </authorList>
    </citation>
    <scope>NUCLEOTIDE SEQUENCE [LARGE SCALE GENOMIC DNA]</scope>
    <source>
        <strain evidence="6 7">2789STDY5834914</strain>
    </source>
</reference>
<proteinExistence type="predicted"/>
<dbReference type="Pfam" id="PF04055">
    <property type="entry name" value="Radical_SAM"/>
    <property type="match status" value="1"/>
</dbReference>
<evidence type="ECO:0000256" key="1">
    <source>
        <dbReference type="ARBA" id="ARBA00022691"/>
    </source>
</evidence>
<dbReference type="GO" id="GO:0051536">
    <property type="term" value="F:iron-sulfur cluster binding"/>
    <property type="evidence" value="ECO:0007669"/>
    <property type="project" value="UniProtKB-KW"/>
</dbReference>
<evidence type="ECO:0000256" key="3">
    <source>
        <dbReference type="ARBA" id="ARBA00023004"/>
    </source>
</evidence>
<feature type="domain" description="Radical SAM core" evidence="5">
    <location>
        <begin position="110"/>
        <end position="209"/>
    </location>
</feature>
<evidence type="ECO:0000256" key="2">
    <source>
        <dbReference type="ARBA" id="ARBA00022723"/>
    </source>
</evidence>
<dbReference type="GO" id="GO:0046872">
    <property type="term" value="F:metal ion binding"/>
    <property type="evidence" value="ECO:0007669"/>
    <property type="project" value="UniProtKB-KW"/>
</dbReference>
<dbReference type="SFLD" id="SFLDS00029">
    <property type="entry name" value="Radical_SAM"/>
    <property type="match status" value="1"/>
</dbReference>
<dbReference type="AlphaFoldDB" id="A0A174P555"/>
<accession>A0A174P555</accession>
<evidence type="ECO:0000313" key="7">
    <source>
        <dbReference type="Proteomes" id="UP000095485"/>
    </source>
</evidence>
<organism evidence="6 7">
    <name type="scientific">Dorea longicatena</name>
    <dbReference type="NCBI Taxonomy" id="88431"/>
    <lineage>
        <taxon>Bacteria</taxon>
        <taxon>Bacillati</taxon>
        <taxon>Bacillota</taxon>
        <taxon>Clostridia</taxon>
        <taxon>Lachnospirales</taxon>
        <taxon>Lachnospiraceae</taxon>
        <taxon>Dorea</taxon>
    </lineage>
</organism>
<protein>
    <submittedName>
        <fullName evidence="6">Pyrroloquinoline quinone biosynthesis protein PqqE</fullName>
    </submittedName>
</protein>
<dbReference type="InterPro" id="IPR050377">
    <property type="entry name" value="Radical_SAM_PqqE_MftC-like"/>
</dbReference>
<dbReference type="OrthoDB" id="9805809at2"/>
<dbReference type="InterPro" id="IPR007197">
    <property type="entry name" value="rSAM"/>
</dbReference>